<organism evidence="1">
    <name type="scientific">Cacopsylla melanoneura</name>
    <dbReference type="NCBI Taxonomy" id="428564"/>
    <lineage>
        <taxon>Eukaryota</taxon>
        <taxon>Metazoa</taxon>
        <taxon>Ecdysozoa</taxon>
        <taxon>Arthropoda</taxon>
        <taxon>Hexapoda</taxon>
        <taxon>Insecta</taxon>
        <taxon>Pterygota</taxon>
        <taxon>Neoptera</taxon>
        <taxon>Paraneoptera</taxon>
        <taxon>Hemiptera</taxon>
        <taxon>Sternorrhyncha</taxon>
        <taxon>Psylloidea</taxon>
        <taxon>Psyllidae</taxon>
        <taxon>Psyllinae</taxon>
        <taxon>Cacopsylla</taxon>
    </lineage>
</organism>
<dbReference type="EMBL" id="HBUF01201150">
    <property type="protein sequence ID" value="CAG6661938.1"/>
    <property type="molecule type" value="Transcribed_RNA"/>
</dbReference>
<name>A0A8D8WK74_9HEMI</name>
<accession>A0A8D8WK74</accession>
<reference evidence="1" key="1">
    <citation type="submission" date="2021-05" db="EMBL/GenBank/DDBJ databases">
        <authorList>
            <person name="Alioto T."/>
            <person name="Alioto T."/>
            <person name="Gomez Garrido J."/>
        </authorList>
    </citation>
    <scope>NUCLEOTIDE SEQUENCE</scope>
</reference>
<protein>
    <submittedName>
        <fullName evidence="1">Uncharacterized protein</fullName>
    </submittedName>
</protein>
<dbReference type="AlphaFoldDB" id="A0A8D8WK74"/>
<sequence length="210" mass="24056">MDPDKFQALLSTLQRQHEEMVSTLISQLKNRPALVQNVKLSIESSTPDLIESTIPEPIESIPEPIESTPEHIISMPVELTESMELSIINYQEKCYPTPSLYQVESMDVNSLREGEKDYNVKHQNTKLHPSLVPNQKISQYPVSRLSPAQHRIQFPVRLKVRPTIHSQTSRSTFTSILRPSRPVRSRRPPERYGDSVLSYTCLESPYVTSF</sequence>
<evidence type="ECO:0000313" key="1">
    <source>
        <dbReference type="EMBL" id="CAG6661938.1"/>
    </source>
</evidence>
<proteinExistence type="predicted"/>